<dbReference type="InterPro" id="IPR037185">
    <property type="entry name" value="EmrE-like"/>
</dbReference>
<gene>
    <name evidence="8" type="ORF">DXH78_06425</name>
</gene>
<dbReference type="PANTHER" id="PTHR32322:SF2">
    <property type="entry name" value="EAMA DOMAIN-CONTAINING PROTEIN"/>
    <property type="match status" value="1"/>
</dbReference>
<comment type="similarity">
    <text evidence="2">Belongs to the EamA transporter family.</text>
</comment>
<feature type="transmembrane region" description="Helical" evidence="6">
    <location>
        <begin position="174"/>
        <end position="193"/>
    </location>
</feature>
<name>A0A371BA75_9BRAD</name>
<proteinExistence type="inferred from homology"/>
<evidence type="ECO:0000256" key="4">
    <source>
        <dbReference type="ARBA" id="ARBA00022989"/>
    </source>
</evidence>
<evidence type="ECO:0000256" key="2">
    <source>
        <dbReference type="ARBA" id="ARBA00007362"/>
    </source>
</evidence>
<sequence length="288" mass="30013">MLSALNPKLSAALAAAIWGTTYIFVSMVLPHNPIFTGAIRALGGGLPLLLFYNELPPREWWGKVVLLGTLNCGIVFAFLFIAAERLPGGVAGTLQSLGPIITVLIAWPLLGERPTWLRLTSVVLGAIGVMILLTGGKIVLDFVGAVAGLIAAMSLALGGVLLNRWGRPIPLLEFTAWQLVIGGVELAALAAFIGDVPASLDIASIAAYAYVALIGTSIAYALWFHGVEEAGAPAVAPFFLLIPMVAFALDAVIRGFVPTLVQSLGAAIVLGSLIINQWAGKRTARAAA</sequence>
<evidence type="ECO:0000313" key="9">
    <source>
        <dbReference type="Proteomes" id="UP000263993"/>
    </source>
</evidence>
<feature type="domain" description="EamA" evidence="7">
    <location>
        <begin position="144"/>
        <end position="275"/>
    </location>
</feature>
<feature type="transmembrane region" description="Helical" evidence="6">
    <location>
        <begin position="255"/>
        <end position="275"/>
    </location>
</feature>
<feature type="transmembrane region" description="Helical" evidence="6">
    <location>
        <begin position="34"/>
        <end position="52"/>
    </location>
</feature>
<evidence type="ECO:0000256" key="6">
    <source>
        <dbReference type="SAM" id="Phobius"/>
    </source>
</evidence>
<reference evidence="9" key="1">
    <citation type="submission" date="2018-08" db="EMBL/GenBank/DDBJ databases">
        <authorList>
            <person name="Kim S.-J."/>
            <person name="Jung G.-Y."/>
        </authorList>
    </citation>
    <scope>NUCLEOTIDE SEQUENCE [LARGE SCALE GENOMIC DNA]</scope>
    <source>
        <strain evidence="9">GY_H</strain>
    </source>
</reference>
<evidence type="ECO:0000313" key="8">
    <source>
        <dbReference type="EMBL" id="RDV04251.1"/>
    </source>
</evidence>
<organism evidence="8 9">
    <name type="scientific">Undibacter mobilis</name>
    <dbReference type="NCBI Taxonomy" id="2292256"/>
    <lineage>
        <taxon>Bacteria</taxon>
        <taxon>Pseudomonadati</taxon>
        <taxon>Pseudomonadota</taxon>
        <taxon>Alphaproteobacteria</taxon>
        <taxon>Hyphomicrobiales</taxon>
        <taxon>Nitrobacteraceae</taxon>
        <taxon>Undibacter</taxon>
    </lineage>
</organism>
<dbReference type="SUPFAM" id="SSF103481">
    <property type="entry name" value="Multidrug resistance efflux transporter EmrE"/>
    <property type="match status" value="2"/>
</dbReference>
<dbReference type="Gene3D" id="1.10.3730.20">
    <property type="match status" value="1"/>
</dbReference>
<dbReference type="InterPro" id="IPR050638">
    <property type="entry name" value="AA-Vitamin_Transporters"/>
</dbReference>
<comment type="caution">
    <text evidence="8">The sequence shown here is derived from an EMBL/GenBank/DDBJ whole genome shotgun (WGS) entry which is preliminary data.</text>
</comment>
<feature type="transmembrane region" description="Helical" evidence="6">
    <location>
        <begin position="230"/>
        <end position="249"/>
    </location>
</feature>
<evidence type="ECO:0000259" key="7">
    <source>
        <dbReference type="Pfam" id="PF00892"/>
    </source>
</evidence>
<keyword evidence="3 6" id="KW-0812">Transmembrane</keyword>
<feature type="transmembrane region" description="Helical" evidence="6">
    <location>
        <begin position="205"/>
        <end position="223"/>
    </location>
</feature>
<dbReference type="Proteomes" id="UP000263993">
    <property type="component" value="Unassembled WGS sequence"/>
</dbReference>
<feature type="transmembrane region" description="Helical" evidence="6">
    <location>
        <begin position="142"/>
        <end position="162"/>
    </location>
</feature>
<dbReference type="AlphaFoldDB" id="A0A371BA75"/>
<evidence type="ECO:0000256" key="5">
    <source>
        <dbReference type="ARBA" id="ARBA00023136"/>
    </source>
</evidence>
<dbReference type="EMBL" id="QRGO01000001">
    <property type="protein sequence ID" value="RDV04251.1"/>
    <property type="molecule type" value="Genomic_DNA"/>
</dbReference>
<dbReference type="Pfam" id="PF00892">
    <property type="entry name" value="EamA"/>
    <property type="match status" value="2"/>
</dbReference>
<feature type="transmembrane region" description="Helical" evidence="6">
    <location>
        <begin position="116"/>
        <end position="136"/>
    </location>
</feature>
<dbReference type="OrthoDB" id="5430053at2"/>
<dbReference type="InterPro" id="IPR000620">
    <property type="entry name" value="EamA_dom"/>
</dbReference>
<keyword evidence="4 6" id="KW-1133">Transmembrane helix</keyword>
<feature type="transmembrane region" description="Helical" evidence="6">
    <location>
        <begin position="64"/>
        <end position="83"/>
    </location>
</feature>
<dbReference type="PANTHER" id="PTHR32322">
    <property type="entry name" value="INNER MEMBRANE TRANSPORTER"/>
    <property type="match status" value="1"/>
</dbReference>
<keyword evidence="5 6" id="KW-0472">Membrane</keyword>
<evidence type="ECO:0000256" key="1">
    <source>
        <dbReference type="ARBA" id="ARBA00004141"/>
    </source>
</evidence>
<accession>A0A371BA75</accession>
<comment type="subcellular location">
    <subcellularLocation>
        <location evidence="1">Membrane</location>
        <topology evidence="1">Multi-pass membrane protein</topology>
    </subcellularLocation>
</comment>
<feature type="transmembrane region" description="Helical" evidence="6">
    <location>
        <begin position="9"/>
        <end position="28"/>
    </location>
</feature>
<dbReference type="GO" id="GO:0016020">
    <property type="term" value="C:membrane"/>
    <property type="evidence" value="ECO:0007669"/>
    <property type="project" value="UniProtKB-SubCell"/>
</dbReference>
<dbReference type="RefSeq" id="WP_115516278.1">
    <property type="nucleotide sequence ID" value="NZ_QRGO01000001.1"/>
</dbReference>
<feature type="domain" description="EamA" evidence="7">
    <location>
        <begin position="10"/>
        <end position="133"/>
    </location>
</feature>
<keyword evidence="9" id="KW-1185">Reference proteome</keyword>
<evidence type="ECO:0000256" key="3">
    <source>
        <dbReference type="ARBA" id="ARBA00022692"/>
    </source>
</evidence>
<feature type="transmembrane region" description="Helical" evidence="6">
    <location>
        <begin position="89"/>
        <end position="109"/>
    </location>
</feature>
<protein>
    <submittedName>
        <fullName evidence="8">Permease</fullName>
    </submittedName>
</protein>